<evidence type="ECO:0000256" key="13">
    <source>
        <dbReference type="SAM" id="Phobius"/>
    </source>
</evidence>
<feature type="transmembrane region" description="Helical" evidence="13">
    <location>
        <begin position="131"/>
        <end position="155"/>
    </location>
</feature>
<dbReference type="GO" id="GO:0008654">
    <property type="term" value="P:phospholipid biosynthetic process"/>
    <property type="evidence" value="ECO:0007669"/>
    <property type="project" value="UniProtKB-KW"/>
</dbReference>
<evidence type="ECO:0000256" key="8">
    <source>
        <dbReference type="ARBA" id="ARBA00023098"/>
    </source>
</evidence>
<evidence type="ECO:0000259" key="14">
    <source>
        <dbReference type="SMART" id="SM00563"/>
    </source>
</evidence>
<evidence type="ECO:0000256" key="11">
    <source>
        <dbReference type="ARBA" id="ARBA00023264"/>
    </source>
</evidence>
<dbReference type="GO" id="GO:0016020">
    <property type="term" value="C:membrane"/>
    <property type="evidence" value="ECO:0007669"/>
    <property type="project" value="UniProtKB-SubCell"/>
</dbReference>
<comment type="pathway">
    <text evidence="2">Lipid metabolism.</text>
</comment>
<feature type="transmembrane region" description="Helical" evidence="13">
    <location>
        <begin position="91"/>
        <end position="110"/>
    </location>
</feature>
<accession>A0AAV8ADP3</accession>
<evidence type="ECO:0000256" key="4">
    <source>
        <dbReference type="ARBA" id="ARBA00022516"/>
    </source>
</evidence>
<proteinExistence type="inferred from homology"/>
<evidence type="ECO:0000256" key="6">
    <source>
        <dbReference type="ARBA" id="ARBA00022692"/>
    </source>
</evidence>
<dbReference type="PANTHER" id="PTHR23063">
    <property type="entry name" value="PHOSPHOLIPID ACYLTRANSFERASE"/>
    <property type="match status" value="1"/>
</dbReference>
<keyword evidence="8" id="KW-0443">Lipid metabolism</keyword>
<dbReference type="InterPro" id="IPR045252">
    <property type="entry name" value="LPCAT1-like"/>
</dbReference>
<comment type="similarity">
    <text evidence="3">Belongs to the 1-acyl-sn-glycerol-3-phosphate acyltransferase family.</text>
</comment>
<dbReference type="Proteomes" id="UP001146793">
    <property type="component" value="Unassembled WGS sequence"/>
</dbReference>
<dbReference type="GO" id="GO:0008374">
    <property type="term" value="F:O-acyltransferase activity"/>
    <property type="evidence" value="ECO:0007669"/>
    <property type="project" value="InterPro"/>
</dbReference>
<keyword evidence="12 15" id="KW-0012">Acyltransferase</keyword>
<gene>
    <name evidence="15" type="ORF">M0812_04026</name>
</gene>
<keyword evidence="11" id="KW-1208">Phospholipid metabolism</keyword>
<sequence length="335" mass="39222">MSSSKTKQKELPSNEIKTIEELNSIHKFKPWAIDNLTKKRLFLMVLCFILTLGPIRFIIVILLHLICLIFMQIMVIGTKPEQPYSNFRKRLIEVVTQFLCRLACFFYGYVNIKFVGEKNYKNWKKNRKERIIISNHSSLLDMELILSFITGGFIAKESVRRMPFIGNINKCLQGLFVDRKKKNSWIFKEIQKRGETKGIFPLVIFPEGTTSNNKCLLSFKVGAFSAGIPIQPIIIKYKGCFPLPFLDLTYTYYHPFVVCIAQFCNIYNSIEMTFMDPIIPNPEEKKNPELYSQNVQKKMSQVSQLPIINSRYRDALEYRKIIKLIKEQEKEKKNK</sequence>
<dbReference type="SUPFAM" id="SSF69593">
    <property type="entry name" value="Glycerol-3-phosphate (1)-acyltransferase"/>
    <property type="match status" value="1"/>
</dbReference>
<name>A0AAV8ADP3_9EUKA</name>
<comment type="subcellular location">
    <subcellularLocation>
        <location evidence="1">Membrane</location>
    </subcellularLocation>
</comment>
<evidence type="ECO:0000313" key="15">
    <source>
        <dbReference type="EMBL" id="KAJ3452262.1"/>
    </source>
</evidence>
<evidence type="ECO:0000256" key="3">
    <source>
        <dbReference type="ARBA" id="ARBA00008655"/>
    </source>
</evidence>
<dbReference type="InterPro" id="IPR002123">
    <property type="entry name" value="Plipid/glycerol_acylTrfase"/>
</dbReference>
<evidence type="ECO:0000256" key="10">
    <source>
        <dbReference type="ARBA" id="ARBA00023209"/>
    </source>
</evidence>
<dbReference type="EMBL" id="JANTQA010000008">
    <property type="protein sequence ID" value="KAJ3452262.1"/>
    <property type="molecule type" value="Genomic_DNA"/>
</dbReference>
<evidence type="ECO:0000256" key="9">
    <source>
        <dbReference type="ARBA" id="ARBA00023136"/>
    </source>
</evidence>
<evidence type="ECO:0000256" key="1">
    <source>
        <dbReference type="ARBA" id="ARBA00004370"/>
    </source>
</evidence>
<keyword evidence="4" id="KW-0444">Lipid biosynthesis</keyword>
<organism evidence="15 16">
    <name type="scientific">Anaeramoeba flamelloides</name>
    <dbReference type="NCBI Taxonomy" id="1746091"/>
    <lineage>
        <taxon>Eukaryota</taxon>
        <taxon>Metamonada</taxon>
        <taxon>Anaeramoebidae</taxon>
        <taxon>Anaeramoeba</taxon>
    </lineage>
</organism>
<dbReference type="PANTHER" id="PTHR23063:SF52">
    <property type="entry name" value="LYSOPHOSPHATIDYLCHOLINE ACYLTRANSFERASE"/>
    <property type="match status" value="1"/>
</dbReference>
<dbReference type="Pfam" id="PF01553">
    <property type="entry name" value="Acyltransferase"/>
    <property type="match status" value="1"/>
</dbReference>
<evidence type="ECO:0000256" key="12">
    <source>
        <dbReference type="ARBA" id="ARBA00023315"/>
    </source>
</evidence>
<feature type="transmembrane region" description="Helical" evidence="13">
    <location>
        <begin position="41"/>
        <end position="71"/>
    </location>
</feature>
<keyword evidence="7 13" id="KW-1133">Transmembrane helix</keyword>
<keyword evidence="9 13" id="KW-0472">Membrane</keyword>
<keyword evidence="6 13" id="KW-0812">Transmembrane</keyword>
<comment type="caution">
    <text evidence="15">The sequence shown here is derived from an EMBL/GenBank/DDBJ whole genome shotgun (WGS) entry which is preliminary data.</text>
</comment>
<evidence type="ECO:0000256" key="2">
    <source>
        <dbReference type="ARBA" id="ARBA00005189"/>
    </source>
</evidence>
<dbReference type="AlphaFoldDB" id="A0AAV8ADP3"/>
<dbReference type="CDD" id="cd07991">
    <property type="entry name" value="LPLAT_LPCAT1-like"/>
    <property type="match status" value="1"/>
</dbReference>
<evidence type="ECO:0000256" key="5">
    <source>
        <dbReference type="ARBA" id="ARBA00022679"/>
    </source>
</evidence>
<evidence type="ECO:0000313" key="16">
    <source>
        <dbReference type="Proteomes" id="UP001146793"/>
    </source>
</evidence>
<dbReference type="SMART" id="SM00563">
    <property type="entry name" value="PlsC"/>
    <property type="match status" value="1"/>
</dbReference>
<reference evidence="15" key="1">
    <citation type="submission" date="2022-08" db="EMBL/GenBank/DDBJ databases">
        <title>Novel sulphate-reducing endosymbionts in the free-living metamonad Anaeramoeba.</title>
        <authorList>
            <person name="Jerlstrom-Hultqvist J."/>
            <person name="Cepicka I."/>
            <person name="Gallot-Lavallee L."/>
            <person name="Salas-Leiva D."/>
            <person name="Curtis B.A."/>
            <person name="Zahonova K."/>
            <person name="Pipaliya S."/>
            <person name="Dacks J."/>
            <person name="Roger A.J."/>
        </authorList>
    </citation>
    <scope>NUCLEOTIDE SEQUENCE</scope>
    <source>
        <strain evidence="15">Busselton2</strain>
    </source>
</reference>
<feature type="domain" description="Phospholipid/glycerol acyltransferase" evidence="14">
    <location>
        <begin position="130"/>
        <end position="238"/>
    </location>
</feature>
<keyword evidence="5" id="KW-0808">Transferase</keyword>
<protein>
    <submittedName>
        <fullName evidence="15">Lysophosphatidylcholine acyltransferase</fullName>
    </submittedName>
</protein>
<keyword evidence="10" id="KW-0594">Phospholipid biosynthesis</keyword>
<evidence type="ECO:0000256" key="7">
    <source>
        <dbReference type="ARBA" id="ARBA00022989"/>
    </source>
</evidence>